<dbReference type="SUPFAM" id="SSF101386">
    <property type="entry name" value="all-alpha NTP pyrophosphatases"/>
    <property type="match status" value="1"/>
</dbReference>
<feature type="region of interest" description="Disordered" evidence="1">
    <location>
        <begin position="197"/>
        <end position="227"/>
    </location>
</feature>
<dbReference type="CDD" id="cd11537">
    <property type="entry name" value="NTP-PPase_RS21-C6_like"/>
    <property type="match status" value="1"/>
</dbReference>
<dbReference type="GO" id="GO:0042262">
    <property type="term" value="P:DNA protection"/>
    <property type="evidence" value="ECO:0007669"/>
    <property type="project" value="TreeGrafter"/>
</dbReference>
<dbReference type="GO" id="GO:0047840">
    <property type="term" value="F:dCTP diphosphatase activity"/>
    <property type="evidence" value="ECO:0007669"/>
    <property type="project" value="TreeGrafter"/>
</dbReference>
<feature type="compositionally biased region" description="Gly residues" evidence="1">
    <location>
        <begin position="160"/>
        <end position="171"/>
    </location>
</feature>
<dbReference type="Proteomes" id="UP001515480">
    <property type="component" value="Unassembled WGS sequence"/>
</dbReference>
<reference evidence="3 4" key="1">
    <citation type="journal article" date="2024" name="Science">
        <title>Giant polyketide synthase enzymes in the biosynthesis of giant marine polyether toxins.</title>
        <authorList>
            <person name="Fallon T.R."/>
            <person name="Shende V.V."/>
            <person name="Wierzbicki I.H."/>
            <person name="Pendleton A.L."/>
            <person name="Watervoot N.F."/>
            <person name="Auber R.P."/>
            <person name="Gonzalez D.J."/>
            <person name="Wisecaver J.H."/>
            <person name="Moore B.S."/>
        </authorList>
    </citation>
    <scope>NUCLEOTIDE SEQUENCE [LARGE SCALE GENOMIC DNA]</scope>
    <source>
        <strain evidence="3 4">12B1</strain>
    </source>
</reference>
<evidence type="ECO:0000313" key="4">
    <source>
        <dbReference type="Proteomes" id="UP001515480"/>
    </source>
</evidence>
<keyword evidence="4" id="KW-1185">Reference proteome</keyword>
<feature type="compositionally biased region" description="Basic and acidic residues" evidence="1">
    <location>
        <begin position="197"/>
        <end position="212"/>
    </location>
</feature>
<evidence type="ECO:0000313" key="3">
    <source>
        <dbReference type="EMBL" id="KAL1508611.1"/>
    </source>
</evidence>
<dbReference type="GO" id="GO:0005829">
    <property type="term" value="C:cytosol"/>
    <property type="evidence" value="ECO:0007669"/>
    <property type="project" value="TreeGrafter"/>
</dbReference>
<gene>
    <name evidence="3" type="ORF">AB1Y20_004708</name>
</gene>
<dbReference type="InterPro" id="IPR004518">
    <property type="entry name" value="MazG-like_dom"/>
</dbReference>
<dbReference type="Pfam" id="PF03819">
    <property type="entry name" value="MazG"/>
    <property type="match status" value="1"/>
</dbReference>
<protein>
    <recommendedName>
        <fullName evidence="2">NTP pyrophosphohydrolase MazG-like domain-containing protein</fullName>
    </recommendedName>
</protein>
<accession>A0AB34IZJ8</accession>
<feature type="compositionally biased region" description="Low complexity" evidence="1">
    <location>
        <begin position="150"/>
        <end position="159"/>
    </location>
</feature>
<evidence type="ECO:0000256" key="1">
    <source>
        <dbReference type="SAM" id="MobiDB-lite"/>
    </source>
</evidence>
<sequence length="296" mass="31816">MLLPQGLLLAAAARRTPCALASHGFAFSNISLETLRAEQRVFVDEREWGQFHTPRSLALALVGEVGELCELLQWRGDEGASGALEGWTSEDRGRLSDELADVLSYVIRLADVAQIDLPAAARDKLAKNREKYPADLARGSSAKYTKYDQDSSISVSDGSQGDGGSAGGEGEWGTPEWVSSAYERAAARLESTLPFVDSDRTSIPSKEKDVSPGHDGQMVKGGKLHPIPDGRVAATAARIEAKIKARLAAEKDANATAEASDQENLSNVSATAGVEVENLDELWALMEYGDNPEMWQ</sequence>
<dbReference type="InterPro" id="IPR052555">
    <property type="entry name" value="dCTP_Pyrophosphatase"/>
</dbReference>
<dbReference type="PANTHER" id="PTHR46523">
    <property type="entry name" value="DCTP PYROPHOSPHATASE 1"/>
    <property type="match status" value="1"/>
</dbReference>
<dbReference type="InterPro" id="IPR025984">
    <property type="entry name" value="DCTPP"/>
</dbReference>
<dbReference type="AlphaFoldDB" id="A0AB34IZJ8"/>
<evidence type="ECO:0000259" key="2">
    <source>
        <dbReference type="Pfam" id="PF03819"/>
    </source>
</evidence>
<dbReference type="Gene3D" id="1.10.287.1080">
    <property type="entry name" value="MazG-like"/>
    <property type="match status" value="1"/>
</dbReference>
<dbReference type="PANTHER" id="PTHR46523:SF1">
    <property type="entry name" value="DCTP PYROPHOSPHATASE 1"/>
    <property type="match status" value="1"/>
</dbReference>
<comment type="caution">
    <text evidence="3">The sequence shown here is derived from an EMBL/GenBank/DDBJ whole genome shotgun (WGS) entry which is preliminary data.</text>
</comment>
<feature type="region of interest" description="Disordered" evidence="1">
    <location>
        <begin position="147"/>
        <end position="174"/>
    </location>
</feature>
<proteinExistence type="predicted"/>
<name>A0AB34IZJ8_PRYPA</name>
<dbReference type="GO" id="GO:0006253">
    <property type="term" value="P:dCTP catabolic process"/>
    <property type="evidence" value="ECO:0007669"/>
    <property type="project" value="TreeGrafter"/>
</dbReference>
<organism evidence="3 4">
    <name type="scientific">Prymnesium parvum</name>
    <name type="common">Toxic golden alga</name>
    <dbReference type="NCBI Taxonomy" id="97485"/>
    <lineage>
        <taxon>Eukaryota</taxon>
        <taxon>Haptista</taxon>
        <taxon>Haptophyta</taxon>
        <taxon>Prymnesiophyceae</taxon>
        <taxon>Prymnesiales</taxon>
        <taxon>Prymnesiaceae</taxon>
        <taxon>Prymnesium</taxon>
    </lineage>
</organism>
<feature type="domain" description="NTP pyrophosphohydrolase MazG-like" evidence="2">
    <location>
        <begin position="53"/>
        <end position="133"/>
    </location>
</feature>
<dbReference type="EMBL" id="JBGBPQ010000016">
    <property type="protein sequence ID" value="KAL1508611.1"/>
    <property type="molecule type" value="Genomic_DNA"/>
</dbReference>